<dbReference type="SUPFAM" id="SSF103481">
    <property type="entry name" value="Multidrug resistance efflux transporter EmrE"/>
    <property type="match status" value="1"/>
</dbReference>
<dbReference type="PIRSF" id="PIRSF005799">
    <property type="entry name" value="UDP-gal_transpt"/>
    <property type="match status" value="1"/>
</dbReference>
<proteinExistence type="predicted"/>
<dbReference type="InterPro" id="IPR037185">
    <property type="entry name" value="EmrE-like"/>
</dbReference>
<keyword evidence="2 5" id="KW-0812">Transmembrane</keyword>
<dbReference type="AlphaFoldDB" id="A0A7S1A1Q7"/>
<evidence type="ECO:0000256" key="3">
    <source>
        <dbReference type="ARBA" id="ARBA00022989"/>
    </source>
</evidence>
<dbReference type="InterPro" id="IPR007271">
    <property type="entry name" value="Nuc_sug_transpt"/>
</dbReference>
<dbReference type="NCBIfam" id="TIGR00803">
    <property type="entry name" value="nst"/>
    <property type="match status" value="1"/>
</dbReference>
<protein>
    <recommendedName>
        <fullName evidence="7">UDP-galactose transporter</fullName>
    </recommendedName>
</protein>
<comment type="subcellular location">
    <subcellularLocation>
        <location evidence="1">Membrane</location>
        <topology evidence="1">Multi-pass membrane protein</topology>
    </subcellularLocation>
</comment>
<dbReference type="Pfam" id="PF04142">
    <property type="entry name" value="Nuc_sug_transp"/>
    <property type="match status" value="1"/>
</dbReference>
<feature type="transmembrane region" description="Helical" evidence="5">
    <location>
        <begin position="291"/>
        <end position="310"/>
    </location>
</feature>
<keyword evidence="3 5" id="KW-1133">Transmembrane helix</keyword>
<dbReference type="GO" id="GO:0015165">
    <property type="term" value="F:pyrimidine nucleotide-sugar transmembrane transporter activity"/>
    <property type="evidence" value="ECO:0007669"/>
    <property type="project" value="InterPro"/>
</dbReference>
<accession>A0A7S1A1Q7</accession>
<name>A0A7S1A1Q7_NOCSC</name>
<dbReference type="PANTHER" id="PTHR10231">
    <property type="entry name" value="NUCLEOTIDE-SUGAR TRANSMEMBRANE TRANSPORTER"/>
    <property type="match status" value="1"/>
</dbReference>
<evidence type="ECO:0000256" key="5">
    <source>
        <dbReference type="SAM" id="Phobius"/>
    </source>
</evidence>
<keyword evidence="4 5" id="KW-0472">Membrane</keyword>
<dbReference type="GO" id="GO:0000139">
    <property type="term" value="C:Golgi membrane"/>
    <property type="evidence" value="ECO:0007669"/>
    <property type="project" value="InterPro"/>
</dbReference>
<feature type="transmembrane region" description="Helical" evidence="5">
    <location>
        <begin position="322"/>
        <end position="348"/>
    </location>
</feature>
<feature type="transmembrane region" description="Helical" evidence="5">
    <location>
        <begin position="266"/>
        <end position="284"/>
    </location>
</feature>
<gene>
    <name evidence="6" type="ORF">NSCI0253_LOCUS13730</name>
</gene>
<feature type="transmembrane region" description="Helical" evidence="5">
    <location>
        <begin position="227"/>
        <end position="246"/>
    </location>
</feature>
<evidence type="ECO:0008006" key="7">
    <source>
        <dbReference type="Google" id="ProtNLM"/>
    </source>
</evidence>
<evidence type="ECO:0000313" key="6">
    <source>
        <dbReference type="EMBL" id="CAD8839382.1"/>
    </source>
</evidence>
<sequence>MASTYGKNLVDGGQVFHPPRPAEQSFLGVSLKWVSLVLMVVQMVGMVFILRVSRTEQVDGPRYLNTTAILFAEMLKFHGSLFIHWIVSKNFREFSVELRQHFLLDRWGLARSSVPSLLYTLQNNLLFIGLSHLSAGLYQVTYQFKILTTAALSFVVLGTRLSAEKWFALFLLTVGVMLVNVSGMHKSSSTDEGNTMVGLTAVIVACFTSGFAGVYTEKILKLSSASLWIRNMQLALFGMMFAFVIAIKNDGQRIRSDGFTQGYTSLVWAVVVCQAFGGFLSGAVMKYADNILKCFGCAIAIIFTCLLSVFELHEFTPDSFFLFGTIIVLISTGIYSLGLPSGAIGTLATRAVFMLPKGDVFGEPRRQDGLRCGET</sequence>
<reference evidence="6" key="1">
    <citation type="submission" date="2021-01" db="EMBL/GenBank/DDBJ databases">
        <authorList>
            <person name="Corre E."/>
            <person name="Pelletier E."/>
            <person name="Niang G."/>
            <person name="Scheremetjew M."/>
            <person name="Finn R."/>
            <person name="Kale V."/>
            <person name="Holt S."/>
            <person name="Cochrane G."/>
            <person name="Meng A."/>
            <person name="Brown T."/>
            <person name="Cohen L."/>
        </authorList>
    </citation>
    <scope>NUCLEOTIDE SEQUENCE</scope>
</reference>
<feature type="transmembrane region" description="Helical" evidence="5">
    <location>
        <begin position="166"/>
        <end position="184"/>
    </location>
</feature>
<dbReference type="EMBL" id="HBFQ01019580">
    <property type="protein sequence ID" value="CAD8839382.1"/>
    <property type="molecule type" value="Transcribed_RNA"/>
</dbReference>
<feature type="transmembrane region" description="Helical" evidence="5">
    <location>
        <begin position="64"/>
        <end position="87"/>
    </location>
</feature>
<evidence type="ECO:0000256" key="2">
    <source>
        <dbReference type="ARBA" id="ARBA00022692"/>
    </source>
</evidence>
<feature type="transmembrane region" description="Helical" evidence="5">
    <location>
        <begin position="140"/>
        <end position="159"/>
    </location>
</feature>
<feature type="transmembrane region" description="Helical" evidence="5">
    <location>
        <begin position="33"/>
        <end position="52"/>
    </location>
</feature>
<evidence type="ECO:0000256" key="4">
    <source>
        <dbReference type="ARBA" id="ARBA00023136"/>
    </source>
</evidence>
<organism evidence="6">
    <name type="scientific">Noctiluca scintillans</name>
    <name type="common">Sea sparkle</name>
    <name type="synonym">Red tide dinoflagellate</name>
    <dbReference type="NCBI Taxonomy" id="2966"/>
    <lineage>
        <taxon>Eukaryota</taxon>
        <taxon>Sar</taxon>
        <taxon>Alveolata</taxon>
        <taxon>Dinophyceae</taxon>
        <taxon>Noctilucales</taxon>
        <taxon>Noctilucaceae</taxon>
        <taxon>Noctiluca</taxon>
    </lineage>
</organism>
<feature type="transmembrane region" description="Helical" evidence="5">
    <location>
        <begin position="196"/>
        <end position="215"/>
    </location>
</feature>
<evidence type="ECO:0000256" key="1">
    <source>
        <dbReference type="ARBA" id="ARBA00004141"/>
    </source>
</evidence>